<keyword evidence="8" id="KW-0511">Multifunctional enzyme</keyword>
<dbReference type="EMBL" id="UOEK01000234">
    <property type="protein sequence ID" value="VAW02480.1"/>
    <property type="molecule type" value="Genomic_DNA"/>
</dbReference>
<dbReference type="Gene3D" id="3.40.140.10">
    <property type="entry name" value="Cytidine Deaminase, domain 2"/>
    <property type="match status" value="1"/>
</dbReference>
<dbReference type="EC" id="1.1.1.193" evidence="10"/>
<evidence type="ECO:0000313" key="10">
    <source>
        <dbReference type="EMBL" id="VAW02480.1"/>
    </source>
</evidence>
<accession>A0A3B0SDU1</accession>
<evidence type="ECO:0000256" key="3">
    <source>
        <dbReference type="ARBA" id="ARBA00022619"/>
    </source>
</evidence>
<protein>
    <submittedName>
        <fullName evidence="10">Diaminohydroxyphosphoribosylaminopyrimidine deaminase / 5-amino-6-(5-phosphoribosylamino)uracil reductase</fullName>
        <ecNumber evidence="10">1.1.1.193</ecNumber>
        <ecNumber evidence="10">3.5.4.26</ecNumber>
    </submittedName>
</protein>
<dbReference type="InterPro" id="IPR002125">
    <property type="entry name" value="CMP_dCMP_dom"/>
</dbReference>
<dbReference type="PIRSF" id="PIRSF006769">
    <property type="entry name" value="RibD"/>
    <property type="match status" value="1"/>
</dbReference>
<organism evidence="10">
    <name type="scientific">hydrothermal vent metagenome</name>
    <dbReference type="NCBI Taxonomy" id="652676"/>
    <lineage>
        <taxon>unclassified sequences</taxon>
        <taxon>metagenomes</taxon>
        <taxon>ecological metagenomes</taxon>
    </lineage>
</organism>
<dbReference type="GO" id="GO:0008703">
    <property type="term" value="F:5-amino-6-(5-phosphoribosylamino)uracil reductase activity"/>
    <property type="evidence" value="ECO:0007669"/>
    <property type="project" value="UniProtKB-EC"/>
</dbReference>
<evidence type="ECO:0000256" key="7">
    <source>
        <dbReference type="ARBA" id="ARBA00023002"/>
    </source>
</evidence>
<dbReference type="PANTHER" id="PTHR38011:SF7">
    <property type="entry name" value="2,5-DIAMINO-6-RIBOSYLAMINO-4(3H)-PYRIMIDINONE 5'-PHOSPHATE REDUCTASE"/>
    <property type="match status" value="1"/>
</dbReference>
<evidence type="ECO:0000256" key="4">
    <source>
        <dbReference type="ARBA" id="ARBA00022723"/>
    </source>
</evidence>
<dbReference type="PROSITE" id="PS00903">
    <property type="entry name" value="CYT_DCMP_DEAMINASES_1"/>
    <property type="match status" value="1"/>
</dbReference>
<gene>
    <name evidence="10" type="ORF">MNBD_ACTINO02-2953</name>
</gene>
<sequence>MSSRASSDNLSGLSGAETLMHDAIELARRALPHPNPRVGSLIVSPNGDVIGRGYHHAAGTSHAEILAIADAGAATRGATLIVTLEPCNHQGRTPPCTDAILAAGIKQVVVGAIDPDERVGGSGVARLRSAGVIVRTGVEANAVRSADPGYFHHRTTGHPRVIAKMAATLDGQIAALDGTSQWITGTAARDDVHRLRADVDAVLIGAGTLRADDPSLTVRLAGYAGPQPRPVVLGGRVALPKKAAVYDRDPIVFVPSDTTVPDGLTDVVRIADDVVAPDAVVKELMRRGMLHLLVEGGGTVARAFLEAGVLDGAVFYLGGKIAGGQGTGMFTGAFSTLTDAHEVHLESVTALGNDVRIDVAFPTATTEAT</sequence>
<dbReference type="InterPro" id="IPR050765">
    <property type="entry name" value="Riboflavin_Biosynth_HTPR"/>
</dbReference>
<evidence type="ECO:0000256" key="6">
    <source>
        <dbReference type="ARBA" id="ARBA00022857"/>
    </source>
</evidence>
<evidence type="ECO:0000256" key="8">
    <source>
        <dbReference type="ARBA" id="ARBA00023268"/>
    </source>
</evidence>
<comment type="pathway">
    <text evidence="1">Cofactor biosynthesis; riboflavin biosynthesis; 5-amino-6-(D-ribitylamino)uracil from GTP: step 2/4.</text>
</comment>
<reference evidence="10" key="1">
    <citation type="submission" date="2018-06" db="EMBL/GenBank/DDBJ databases">
        <authorList>
            <person name="Zhirakovskaya E."/>
        </authorList>
    </citation>
    <scope>NUCLEOTIDE SEQUENCE</scope>
</reference>
<dbReference type="CDD" id="cd01284">
    <property type="entry name" value="Riboflavin_deaminase-reductase"/>
    <property type="match status" value="1"/>
</dbReference>
<dbReference type="GO" id="GO:0008835">
    <property type="term" value="F:diaminohydroxyphosphoribosylaminopyrimidine deaminase activity"/>
    <property type="evidence" value="ECO:0007669"/>
    <property type="project" value="UniProtKB-EC"/>
</dbReference>
<evidence type="ECO:0000256" key="1">
    <source>
        <dbReference type="ARBA" id="ARBA00004882"/>
    </source>
</evidence>
<dbReference type="Pfam" id="PF01872">
    <property type="entry name" value="RibD_C"/>
    <property type="match status" value="1"/>
</dbReference>
<evidence type="ECO:0000256" key="2">
    <source>
        <dbReference type="ARBA" id="ARBA00004910"/>
    </source>
</evidence>
<evidence type="ECO:0000259" key="9">
    <source>
        <dbReference type="PROSITE" id="PS51747"/>
    </source>
</evidence>
<keyword evidence="7 10" id="KW-0560">Oxidoreductase</keyword>
<comment type="pathway">
    <text evidence="2">Cofactor biosynthesis; riboflavin biosynthesis; 5-amino-6-(D-ribitylamino)uracil from GTP: step 3/4.</text>
</comment>
<keyword evidence="3" id="KW-0686">Riboflavin biosynthesis</keyword>
<keyword evidence="4" id="KW-0479">Metal-binding</keyword>
<dbReference type="SUPFAM" id="SSF53597">
    <property type="entry name" value="Dihydrofolate reductase-like"/>
    <property type="match status" value="1"/>
</dbReference>
<dbReference type="PANTHER" id="PTHR38011">
    <property type="entry name" value="DIHYDROFOLATE REDUCTASE FAMILY PROTEIN (AFU_ORTHOLOGUE AFUA_8G06820)"/>
    <property type="match status" value="1"/>
</dbReference>
<dbReference type="Gene3D" id="3.40.430.10">
    <property type="entry name" value="Dihydrofolate Reductase, subunit A"/>
    <property type="match status" value="1"/>
</dbReference>
<dbReference type="AlphaFoldDB" id="A0A3B0SDU1"/>
<dbReference type="UniPathway" id="UPA00275">
    <property type="reaction ID" value="UER00401"/>
</dbReference>
<dbReference type="NCBIfam" id="TIGR00326">
    <property type="entry name" value="eubact_ribD"/>
    <property type="match status" value="1"/>
</dbReference>
<dbReference type="InterPro" id="IPR016192">
    <property type="entry name" value="APOBEC/CMP_deaminase_Zn-bd"/>
</dbReference>
<dbReference type="GO" id="GO:0009231">
    <property type="term" value="P:riboflavin biosynthetic process"/>
    <property type="evidence" value="ECO:0007669"/>
    <property type="project" value="UniProtKB-UniPathway"/>
</dbReference>
<dbReference type="InterPro" id="IPR016193">
    <property type="entry name" value="Cytidine_deaminase-like"/>
</dbReference>
<keyword evidence="6" id="KW-0521">NADP</keyword>
<keyword evidence="10" id="KW-0378">Hydrolase</keyword>
<dbReference type="Pfam" id="PF00383">
    <property type="entry name" value="dCMP_cyt_deam_1"/>
    <property type="match status" value="1"/>
</dbReference>
<evidence type="ECO:0000256" key="5">
    <source>
        <dbReference type="ARBA" id="ARBA00022833"/>
    </source>
</evidence>
<name>A0A3B0SDU1_9ZZZZ</name>
<keyword evidence="5" id="KW-0862">Zinc</keyword>
<dbReference type="PROSITE" id="PS51747">
    <property type="entry name" value="CYT_DCMP_DEAMINASES_2"/>
    <property type="match status" value="1"/>
</dbReference>
<dbReference type="SUPFAM" id="SSF53927">
    <property type="entry name" value="Cytidine deaminase-like"/>
    <property type="match status" value="1"/>
</dbReference>
<dbReference type="InterPro" id="IPR004794">
    <property type="entry name" value="Eubact_RibD"/>
</dbReference>
<dbReference type="InterPro" id="IPR024072">
    <property type="entry name" value="DHFR-like_dom_sf"/>
</dbReference>
<dbReference type="InterPro" id="IPR002734">
    <property type="entry name" value="RibDG_C"/>
</dbReference>
<dbReference type="GO" id="GO:0008270">
    <property type="term" value="F:zinc ion binding"/>
    <property type="evidence" value="ECO:0007669"/>
    <property type="project" value="InterPro"/>
</dbReference>
<dbReference type="EC" id="3.5.4.26" evidence="10"/>
<feature type="domain" description="CMP/dCMP-type deaminase" evidence="9">
    <location>
        <begin position="14"/>
        <end position="135"/>
    </location>
</feature>
<proteinExistence type="predicted"/>